<dbReference type="Proteomes" id="UP000016584">
    <property type="component" value="Unassembled WGS sequence"/>
</dbReference>
<comment type="caution">
    <text evidence="2">The sequence shown here is derived from an EMBL/GenBank/DDBJ whole genome shotgun (WGS) entry which is preliminary data.</text>
</comment>
<evidence type="ECO:0000313" key="2">
    <source>
        <dbReference type="EMBL" id="ERJ60294.1"/>
    </source>
</evidence>
<reference evidence="2 3" key="1">
    <citation type="journal article" date="2013" name="Genome Announc.">
        <title>The Draft Genome Sequence of Sphingomonas paucimobilis Strain HER1398 (Proteobacteria), Host to the Giant PAU Phage, Indicates That It Is a Member of the Genus Sphingobacterium (Bacteroidetes).</title>
        <authorList>
            <person name="White R.A.III."/>
            <person name="Suttle C.A."/>
        </authorList>
    </citation>
    <scope>NUCLEOTIDE SEQUENCE [LARGE SCALE GENOMIC DNA]</scope>
    <source>
        <strain evidence="2 3">HER1398</strain>
    </source>
</reference>
<name>U2J5S1_9SPHI</name>
<dbReference type="AlphaFoldDB" id="U2J5S1"/>
<dbReference type="EMBL" id="ATDL01000007">
    <property type="protein sequence ID" value="ERJ60294.1"/>
    <property type="molecule type" value="Genomic_DNA"/>
</dbReference>
<keyword evidence="3" id="KW-1185">Reference proteome</keyword>
<evidence type="ECO:0000313" key="3">
    <source>
        <dbReference type="Proteomes" id="UP000016584"/>
    </source>
</evidence>
<proteinExistence type="predicted"/>
<gene>
    <name evidence="1" type="ORF">M472_03595</name>
    <name evidence="2" type="ORF">M472_16165</name>
</gene>
<dbReference type="EMBL" id="ATDL01000021">
    <property type="protein sequence ID" value="ERJ57843.1"/>
    <property type="molecule type" value="Genomic_DNA"/>
</dbReference>
<sequence>MLHYVQQIPVLAWDWSVRDLGTALNTMTLLEQQIRYSLDFWFLFIKKNCAAISGGNEHAPRRQRGA</sequence>
<accession>U2J5S1</accession>
<protein>
    <submittedName>
        <fullName evidence="2">Uncharacterized protein</fullName>
    </submittedName>
</protein>
<organism evidence="2 3">
    <name type="scientific">Sphingobacterium paucimobilis HER1398</name>
    <dbReference type="NCBI Taxonomy" id="1346330"/>
    <lineage>
        <taxon>Bacteria</taxon>
        <taxon>Pseudomonadati</taxon>
        <taxon>Bacteroidota</taxon>
        <taxon>Sphingobacteriia</taxon>
        <taxon>Sphingobacteriales</taxon>
        <taxon>Sphingobacteriaceae</taxon>
        <taxon>Sphingobacterium</taxon>
    </lineage>
</organism>
<evidence type="ECO:0000313" key="1">
    <source>
        <dbReference type="EMBL" id="ERJ57843.1"/>
    </source>
</evidence>